<accession>R8BYM2</accession>
<dbReference type="GO" id="GO:0005886">
    <property type="term" value="C:plasma membrane"/>
    <property type="evidence" value="ECO:0007669"/>
    <property type="project" value="TreeGrafter"/>
</dbReference>
<dbReference type="PANTHER" id="PTHR31465:SF9">
    <property type="entry name" value="SPHINGOID LONG-CHAIN BASE TRANSPORTER RSB1"/>
    <property type="match status" value="1"/>
</dbReference>
<feature type="transmembrane region" description="Helical" evidence="5">
    <location>
        <begin position="249"/>
        <end position="273"/>
    </location>
</feature>
<dbReference type="KEGG" id="tmn:UCRPA7_58"/>
<dbReference type="HOGENOM" id="CLU_033465_6_1_1"/>
<keyword evidence="3 5" id="KW-1133">Transmembrane helix</keyword>
<gene>
    <name evidence="6" type="ORF">UCRPA7_58</name>
</gene>
<protein>
    <submittedName>
        <fullName evidence="6">Putative parasitic phase-specific protein psp-1 protein</fullName>
    </submittedName>
</protein>
<feature type="transmembrane region" description="Helical" evidence="5">
    <location>
        <begin position="35"/>
        <end position="55"/>
    </location>
</feature>
<evidence type="ECO:0000256" key="2">
    <source>
        <dbReference type="ARBA" id="ARBA00022692"/>
    </source>
</evidence>
<keyword evidence="4 5" id="KW-0472">Membrane</keyword>
<dbReference type="OrthoDB" id="4521223at2759"/>
<dbReference type="GO" id="GO:0000324">
    <property type="term" value="C:fungal-type vacuole"/>
    <property type="evidence" value="ECO:0007669"/>
    <property type="project" value="TreeGrafter"/>
</dbReference>
<evidence type="ECO:0000256" key="3">
    <source>
        <dbReference type="ARBA" id="ARBA00022989"/>
    </source>
</evidence>
<keyword evidence="7" id="KW-1185">Reference proteome</keyword>
<proteinExistence type="predicted"/>
<feature type="transmembrane region" description="Helical" evidence="5">
    <location>
        <begin position="169"/>
        <end position="191"/>
    </location>
</feature>
<dbReference type="EMBL" id="KB932776">
    <property type="protein sequence ID" value="EOO04425.1"/>
    <property type="molecule type" value="Genomic_DNA"/>
</dbReference>
<feature type="transmembrane region" description="Helical" evidence="5">
    <location>
        <begin position="94"/>
        <end position="115"/>
    </location>
</feature>
<evidence type="ECO:0000313" key="6">
    <source>
        <dbReference type="EMBL" id="EOO04425.1"/>
    </source>
</evidence>
<comment type="subcellular location">
    <subcellularLocation>
        <location evidence="1">Membrane</location>
        <topology evidence="1">Multi-pass membrane protein</topology>
    </subcellularLocation>
</comment>
<keyword evidence="2 5" id="KW-0812">Transmembrane</keyword>
<evidence type="ECO:0000256" key="4">
    <source>
        <dbReference type="ARBA" id="ARBA00023136"/>
    </source>
</evidence>
<dbReference type="Pfam" id="PF04479">
    <property type="entry name" value="RTA1"/>
    <property type="match status" value="1"/>
</dbReference>
<dbReference type="PANTHER" id="PTHR31465">
    <property type="entry name" value="PROTEIN RTA1-RELATED"/>
    <property type="match status" value="1"/>
</dbReference>
<reference evidence="7" key="1">
    <citation type="journal article" date="2013" name="Genome Announc.">
        <title>Draft genome sequence of the ascomycete Phaeoacremonium aleophilum strain UCR-PA7, a causal agent of the esca disease complex in grapevines.</title>
        <authorList>
            <person name="Blanco-Ulate B."/>
            <person name="Rolshausen P."/>
            <person name="Cantu D."/>
        </authorList>
    </citation>
    <scope>NUCLEOTIDE SEQUENCE [LARGE SCALE GENOMIC DNA]</scope>
    <source>
        <strain evidence="7">UCR-PA7</strain>
    </source>
</reference>
<evidence type="ECO:0000256" key="1">
    <source>
        <dbReference type="ARBA" id="ARBA00004141"/>
    </source>
</evidence>
<feature type="transmembrane region" description="Helical" evidence="5">
    <location>
        <begin position="62"/>
        <end position="82"/>
    </location>
</feature>
<organism evidence="6 7">
    <name type="scientific">Phaeoacremonium minimum (strain UCR-PA7)</name>
    <name type="common">Esca disease fungus</name>
    <name type="synonym">Togninia minima</name>
    <dbReference type="NCBI Taxonomy" id="1286976"/>
    <lineage>
        <taxon>Eukaryota</taxon>
        <taxon>Fungi</taxon>
        <taxon>Dikarya</taxon>
        <taxon>Ascomycota</taxon>
        <taxon>Pezizomycotina</taxon>
        <taxon>Sordariomycetes</taxon>
        <taxon>Sordariomycetidae</taxon>
        <taxon>Togniniales</taxon>
        <taxon>Togniniaceae</taxon>
        <taxon>Phaeoacremonium</taxon>
    </lineage>
</organism>
<dbReference type="RefSeq" id="XP_007910847.1">
    <property type="nucleotide sequence ID" value="XM_007912656.1"/>
</dbReference>
<evidence type="ECO:0000256" key="5">
    <source>
        <dbReference type="SAM" id="Phobius"/>
    </source>
</evidence>
<dbReference type="GeneID" id="19326390"/>
<feature type="transmembrane region" description="Helical" evidence="5">
    <location>
        <begin position="135"/>
        <end position="157"/>
    </location>
</feature>
<sequence length="298" mass="33141">MSGSYGDFVLFGPDANCTLELCPISTTVYEYRPSLAANITFIALFSIAMLLHIFLGFRWKQWWYMSCMVMGCLDEILGYAGRVWMYYSPWKFEAFMIQIVTITTGPVFYCAAIYVVLAKTITAFGPEHSRFPPQLFYWVFIPCDLVSLALQGAGGGMSTTSSGTNQTGVNLALAGLGFQVFTLVIFSGLYIDYVVRYYRRTATGFSMRLKLFFGFIGLAIVLTLARCAYRVDELSEGYDGPLISDEGLFIGLEGVLIVLSVYCLTIGHPGLVFGKTNEKMVYEADLSAAESGMDRREK</sequence>
<dbReference type="AlphaFoldDB" id="R8BYM2"/>
<evidence type="ECO:0000313" key="7">
    <source>
        <dbReference type="Proteomes" id="UP000014074"/>
    </source>
</evidence>
<feature type="transmembrane region" description="Helical" evidence="5">
    <location>
        <begin position="211"/>
        <end position="229"/>
    </location>
</feature>
<dbReference type="Proteomes" id="UP000014074">
    <property type="component" value="Unassembled WGS sequence"/>
</dbReference>
<name>R8BYM2_PHAM7</name>
<dbReference type="InterPro" id="IPR007568">
    <property type="entry name" value="RTA1"/>
</dbReference>
<dbReference type="eggNOG" id="ENOG502SM17">
    <property type="taxonomic scope" value="Eukaryota"/>
</dbReference>